<gene>
    <name evidence="2" type="ORF">IED13_07950</name>
</gene>
<keyword evidence="1" id="KW-1133">Transmembrane helix</keyword>
<protein>
    <submittedName>
        <fullName evidence="2">DUF3311 domain-containing protein</fullName>
    </submittedName>
</protein>
<evidence type="ECO:0000313" key="2">
    <source>
        <dbReference type="EMBL" id="MBD3845626.1"/>
    </source>
</evidence>
<keyword evidence="3" id="KW-1185">Reference proteome</keyword>
<keyword evidence="1" id="KW-0812">Transmembrane</keyword>
<sequence length="58" mass="6633">MKYLLLLIPCIACLWVPLYNGIEPRLAGIPLFYWFLMLMIPVSSVFIWLASKVEGSDS</sequence>
<proteinExistence type="predicted"/>
<dbReference type="AlphaFoldDB" id="A0A927EA39"/>
<evidence type="ECO:0000313" key="3">
    <source>
        <dbReference type="Proteomes" id="UP000619295"/>
    </source>
</evidence>
<evidence type="ECO:0000256" key="1">
    <source>
        <dbReference type="SAM" id="Phobius"/>
    </source>
</evidence>
<name>A0A927EA39_9HYPH</name>
<accession>A0A927EA39</accession>
<dbReference type="InterPro" id="IPR021741">
    <property type="entry name" value="DUF3311"/>
</dbReference>
<comment type="caution">
    <text evidence="2">The sequence shown here is derived from an EMBL/GenBank/DDBJ whole genome shotgun (WGS) entry which is preliminary data.</text>
</comment>
<reference evidence="2" key="1">
    <citation type="submission" date="2020-09" db="EMBL/GenBank/DDBJ databases">
        <title>Bosea spartocytisi sp. nov. a root nodule endophyte of Spartocytisus supranubius in the high mountain ecosystem fo the Teide National Park (Canary Islands, Spain).</title>
        <authorList>
            <person name="Pulido-Suarez L."/>
            <person name="Peix A."/>
            <person name="Igual J.M."/>
            <person name="Socas-Perez N."/>
            <person name="Velazquez E."/>
            <person name="Flores-Felix J.D."/>
            <person name="Leon-Barrios M."/>
        </authorList>
    </citation>
    <scope>NUCLEOTIDE SEQUENCE</scope>
    <source>
        <strain evidence="2">SSUT16</strain>
    </source>
</reference>
<keyword evidence="1" id="KW-0472">Membrane</keyword>
<dbReference type="EMBL" id="JACXWY010000004">
    <property type="protein sequence ID" value="MBD3845626.1"/>
    <property type="molecule type" value="Genomic_DNA"/>
</dbReference>
<dbReference type="Pfam" id="PF11755">
    <property type="entry name" value="DUF3311"/>
    <property type="match status" value="1"/>
</dbReference>
<organism evidence="2 3">
    <name type="scientific">Bosea spartocytisi</name>
    <dbReference type="NCBI Taxonomy" id="2773451"/>
    <lineage>
        <taxon>Bacteria</taxon>
        <taxon>Pseudomonadati</taxon>
        <taxon>Pseudomonadota</taxon>
        <taxon>Alphaproteobacteria</taxon>
        <taxon>Hyphomicrobiales</taxon>
        <taxon>Boseaceae</taxon>
        <taxon>Bosea</taxon>
    </lineage>
</organism>
<dbReference type="Proteomes" id="UP000619295">
    <property type="component" value="Unassembled WGS sequence"/>
</dbReference>
<dbReference type="RefSeq" id="WP_081925143.1">
    <property type="nucleotide sequence ID" value="NZ_JACXWY010000004.1"/>
</dbReference>
<feature type="transmembrane region" description="Helical" evidence="1">
    <location>
        <begin position="30"/>
        <end position="50"/>
    </location>
</feature>